<accession>A0A3E1P4K8</accession>
<sequence>MKHCIVLLTTLLLLQLRTIAQDIYSCKNTTLSFFSATPMEDIDAVTNKAVSAINGKTGAVYFKVAINTFKFKKSLMEEHFNENYLESDKYPTAEFKGKILEVPDLHKDGTYPVTVEGTMNMHGVDKVYREKGTITVKDGKPTLDAKFNVKLVDHKIKVPTLVVKNIAEVIEVTVKGAYLPAS</sequence>
<evidence type="ECO:0000259" key="2">
    <source>
        <dbReference type="Pfam" id="PF04264"/>
    </source>
</evidence>
<dbReference type="SUPFAM" id="SSF101874">
    <property type="entry name" value="YceI-like"/>
    <property type="match status" value="1"/>
</dbReference>
<keyword evidence="1" id="KW-0732">Signal</keyword>
<comment type="caution">
    <text evidence="3">The sequence shown here is derived from an EMBL/GenBank/DDBJ whole genome shotgun (WGS) entry which is preliminary data.</text>
</comment>
<dbReference type="RefSeq" id="WP_116852593.1">
    <property type="nucleotide sequence ID" value="NZ_QTJV01000002.1"/>
</dbReference>
<dbReference type="OrthoDB" id="116832at2"/>
<gene>
    <name evidence="3" type="ORF">DXN04_06860</name>
</gene>
<dbReference type="InterPro" id="IPR036761">
    <property type="entry name" value="TTHA0802/YceI-like_sf"/>
</dbReference>
<dbReference type="Proteomes" id="UP000261174">
    <property type="component" value="Unassembled WGS sequence"/>
</dbReference>
<feature type="chain" id="PRO_5017693427" evidence="1">
    <location>
        <begin position="21"/>
        <end position="182"/>
    </location>
</feature>
<dbReference type="AlphaFoldDB" id="A0A3E1P4K8"/>
<dbReference type="Pfam" id="PF04264">
    <property type="entry name" value="YceI"/>
    <property type="match status" value="1"/>
</dbReference>
<proteinExistence type="predicted"/>
<dbReference type="EMBL" id="QTJV01000002">
    <property type="protein sequence ID" value="RFM35111.1"/>
    <property type="molecule type" value="Genomic_DNA"/>
</dbReference>
<evidence type="ECO:0000313" key="3">
    <source>
        <dbReference type="EMBL" id="RFM35111.1"/>
    </source>
</evidence>
<feature type="signal peptide" evidence="1">
    <location>
        <begin position="1"/>
        <end position="20"/>
    </location>
</feature>
<name>A0A3E1P4K8_9BACT</name>
<dbReference type="InterPro" id="IPR007372">
    <property type="entry name" value="Lipid/polyisoprenoid-bd_YceI"/>
</dbReference>
<reference evidence="3 4" key="1">
    <citation type="submission" date="2018-08" db="EMBL/GenBank/DDBJ databases">
        <title>Chitinophaga sp. K20C18050901, a novel bacterium isolated from forest soil.</title>
        <authorList>
            <person name="Wang C."/>
        </authorList>
    </citation>
    <scope>NUCLEOTIDE SEQUENCE [LARGE SCALE GENOMIC DNA]</scope>
    <source>
        <strain evidence="3 4">K20C18050901</strain>
    </source>
</reference>
<protein>
    <submittedName>
        <fullName evidence="3">YceI family protein</fullName>
    </submittedName>
</protein>
<evidence type="ECO:0000256" key="1">
    <source>
        <dbReference type="SAM" id="SignalP"/>
    </source>
</evidence>
<keyword evidence="4" id="KW-1185">Reference proteome</keyword>
<evidence type="ECO:0000313" key="4">
    <source>
        <dbReference type="Proteomes" id="UP000261174"/>
    </source>
</evidence>
<organism evidence="3 4">
    <name type="scientific">Chitinophaga silvisoli</name>
    <dbReference type="NCBI Taxonomy" id="2291814"/>
    <lineage>
        <taxon>Bacteria</taxon>
        <taxon>Pseudomonadati</taxon>
        <taxon>Bacteroidota</taxon>
        <taxon>Chitinophagia</taxon>
        <taxon>Chitinophagales</taxon>
        <taxon>Chitinophagaceae</taxon>
        <taxon>Chitinophaga</taxon>
    </lineage>
</organism>
<feature type="domain" description="Lipid/polyisoprenoid-binding YceI-like" evidence="2">
    <location>
        <begin position="53"/>
        <end position="175"/>
    </location>
</feature>
<dbReference type="Gene3D" id="2.40.128.110">
    <property type="entry name" value="Lipid/polyisoprenoid-binding, YceI-like"/>
    <property type="match status" value="1"/>
</dbReference>